<evidence type="ECO:0000313" key="2">
    <source>
        <dbReference type="Proteomes" id="UP000886523"/>
    </source>
</evidence>
<dbReference type="Proteomes" id="UP000886523">
    <property type="component" value="Unassembled WGS sequence"/>
</dbReference>
<name>A0A9P6B7C5_9AGAM</name>
<organism evidence="1 2">
    <name type="scientific">Hydnum rufescens UP504</name>
    <dbReference type="NCBI Taxonomy" id="1448309"/>
    <lineage>
        <taxon>Eukaryota</taxon>
        <taxon>Fungi</taxon>
        <taxon>Dikarya</taxon>
        <taxon>Basidiomycota</taxon>
        <taxon>Agaricomycotina</taxon>
        <taxon>Agaricomycetes</taxon>
        <taxon>Cantharellales</taxon>
        <taxon>Hydnaceae</taxon>
        <taxon>Hydnum</taxon>
    </lineage>
</organism>
<keyword evidence="2" id="KW-1185">Reference proteome</keyword>
<dbReference type="AlphaFoldDB" id="A0A9P6B7C5"/>
<sequence>LGGTLLHVPSHPFVLAAADSESSHTVENCPYRRIPARQDATPCQMNRERRNCESERRGKVYPF</sequence>
<evidence type="ECO:0000313" key="1">
    <source>
        <dbReference type="EMBL" id="KAF9518864.1"/>
    </source>
</evidence>
<accession>A0A9P6B7C5</accession>
<proteinExistence type="predicted"/>
<reference evidence="1" key="1">
    <citation type="journal article" date="2020" name="Nat. Commun.">
        <title>Large-scale genome sequencing of mycorrhizal fungi provides insights into the early evolution of symbiotic traits.</title>
        <authorList>
            <person name="Miyauchi S."/>
            <person name="Kiss E."/>
            <person name="Kuo A."/>
            <person name="Drula E."/>
            <person name="Kohler A."/>
            <person name="Sanchez-Garcia M."/>
            <person name="Morin E."/>
            <person name="Andreopoulos B."/>
            <person name="Barry K.W."/>
            <person name="Bonito G."/>
            <person name="Buee M."/>
            <person name="Carver A."/>
            <person name="Chen C."/>
            <person name="Cichocki N."/>
            <person name="Clum A."/>
            <person name="Culley D."/>
            <person name="Crous P.W."/>
            <person name="Fauchery L."/>
            <person name="Girlanda M."/>
            <person name="Hayes R.D."/>
            <person name="Keri Z."/>
            <person name="LaButti K."/>
            <person name="Lipzen A."/>
            <person name="Lombard V."/>
            <person name="Magnuson J."/>
            <person name="Maillard F."/>
            <person name="Murat C."/>
            <person name="Nolan M."/>
            <person name="Ohm R.A."/>
            <person name="Pangilinan J."/>
            <person name="Pereira M.F."/>
            <person name="Perotto S."/>
            <person name="Peter M."/>
            <person name="Pfister S."/>
            <person name="Riley R."/>
            <person name="Sitrit Y."/>
            <person name="Stielow J.B."/>
            <person name="Szollosi G."/>
            <person name="Zifcakova L."/>
            <person name="Stursova M."/>
            <person name="Spatafora J.W."/>
            <person name="Tedersoo L."/>
            <person name="Vaario L.M."/>
            <person name="Yamada A."/>
            <person name="Yan M."/>
            <person name="Wang P."/>
            <person name="Xu J."/>
            <person name="Bruns T."/>
            <person name="Baldrian P."/>
            <person name="Vilgalys R."/>
            <person name="Dunand C."/>
            <person name="Henrissat B."/>
            <person name="Grigoriev I.V."/>
            <person name="Hibbett D."/>
            <person name="Nagy L.G."/>
            <person name="Martin F.M."/>
        </authorList>
    </citation>
    <scope>NUCLEOTIDE SEQUENCE</scope>
    <source>
        <strain evidence="1">UP504</strain>
    </source>
</reference>
<comment type="caution">
    <text evidence="1">The sequence shown here is derived from an EMBL/GenBank/DDBJ whole genome shotgun (WGS) entry which is preliminary data.</text>
</comment>
<gene>
    <name evidence="1" type="ORF">BS47DRAFT_1337727</name>
</gene>
<dbReference type="EMBL" id="MU128921">
    <property type="protein sequence ID" value="KAF9518864.1"/>
    <property type="molecule type" value="Genomic_DNA"/>
</dbReference>
<feature type="non-terminal residue" evidence="1">
    <location>
        <position position="1"/>
    </location>
</feature>
<protein>
    <submittedName>
        <fullName evidence="1">Uncharacterized protein</fullName>
    </submittedName>
</protein>